<sequence length="70" mass="7272">MTSQADLWSGPVGQSWVRNALAYGTILEPSGRAALDRLDLGPPQRVPDIGRGTGTTNEATLGRGSPRPGA</sequence>
<dbReference type="RefSeq" id="WP_301162826.1">
    <property type="nucleotide sequence ID" value="NZ_JAUHTB010000015.1"/>
</dbReference>
<proteinExistence type="predicted"/>
<dbReference type="EMBL" id="JAUHTB010000015">
    <property type="protein sequence ID" value="MDN4506916.1"/>
    <property type="molecule type" value="Genomic_DNA"/>
</dbReference>
<protein>
    <submittedName>
        <fullName evidence="2">Uncharacterized protein</fullName>
    </submittedName>
</protein>
<reference evidence="2 3" key="1">
    <citation type="submission" date="2023-07" db="EMBL/GenBank/DDBJ databases">
        <title>Strategy for survival of the halotoleranting strain Dietzia MX2 from the Yakshinskoe mineral salts deposit.</title>
        <authorList>
            <person name="Kharitonova M.A."/>
            <person name="Kupriyanova-Ashina F.G."/>
            <person name="Shakirov T.R."/>
            <person name="Vafina M.S."/>
            <person name="Ilinskaya O.N."/>
        </authorList>
    </citation>
    <scope>NUCLEOTIDE SEQUENCE [LARGE SCALE GENOMIC DNA]</scope>
    <source>
        <strain evidence="2 3">MX2</strain>
    </source>
</reference>
<evidence type="ECO:0000256" key="1">
    <source>
        <dbReference type="SAM" id="MobiDB-lite"/>
    </source>
</evidence>
<accession>A0ABT8H369</accession>
<evidence type="ECO:0000313" key="2">
    <source>
        <dbReference type="EMBL" id="MDN4506916.1"/>
    </source>
</evidence>
<organism evidence="2 3">
    <name type="scientific">Dietzia maris</name>
    <dbReference type="NCBI Taxonomy" id="37915"/>
    <lineage>
        <taxon>Bacteria</taxon>
        <taxon>Bacillati</taxon>
        <taxon>Actinomycetota</taxon>
        <taxon>Actinomycetes</taxon>
        <taxon>Mycobacteriales</taxon>
        <taxon>Dietziaceae</taxon>
        <taxon>Dietzia</taxon>
    </lineage>
</organism>
<gene>
    <name evidence="2" type="ORF">QYF62_12705</name>
</gene>
<keyword evidence="3" id="KW-1185">Reference proteome</keyword>
<name>A0ABT8H369_9ACTN</name>
<feature type="region of interest" description="Disordered" evidence="1">
    <location>
        <begin position="37"/>
        <end position="70"/>
    </location>
</feature>
<evidence type="ECO:0000313" key="3">
    <source>
        <dbReference type="Proteomes" id="UP001172702"/>
    </source>
</evidence>
<comment type="caution">
    <text evidence="2">The sequence shown here is derived from an EMBL/GenBank/DDBJ whole genome shotgun (WGS) entry which is preliminary data.</text>
</comment>
<dbReference type="Proteomes" id="UP001172702">
    <property type="component" value="Unassembled WGS sequence"/>
</dbReference>